<dbReference type="EMBL" id="WBUI01000008">
    <property type="protein sequence ID" value="KAB2932701.1"/>
    <property type="molecule type" value="Genomic_DNA"/>
</dbReference>
<feature type="transmembrane region" description="Helical" evidence="1">
    <location>
        <begin position="167"/>
        <end position="185"/>
    </location>
</feature>
<dbReference type="Proteomes" id="UP000460298">
    <property type="component" value="Unassembled WGS sequence"/>
</dbReference>
<dbReference type="PANTHER" id="PTHR40115">
    <property type="entry name" value="INNER MEMBRANE PROTEIN WITH PEPSY TM HELIX"/>
    <property type="match status" value="1"/>
</dbReference>
<keyword evidence="1" id="KW-0812">Transmembrane</keyword>
<evidence type="ECO:0008006" key="4">
    <source>
        <dbReference type="Google" id="ProtNLM"/>
    </source>
</evidence>
<dbReference type="InterPro" id="IPR032307">
    <property type="entry name" value="PepSY_TM-like_2"/>
</dbReference>
<protein>
    <recommendedName>
        <fullName evidence="4">Peptidase</fullName>
    </recommendedName>
</protein>
<reference evidence="2 3" key="1">
    <citation type="submission" date="2019-10" db="EMBL/GenBank/DDBJ databases">
        <title>Extracellular Electron Transfer in a Candidatus Methanoperedens spp. Enrichment Culture.</title>
        <authorList>
            <person name="Berger S."/>
            <person name="Rangel Shaw D."/>
            <person name="Berben T."/>
            <person name="In 'T Zandt M."/>
            <person name="Frank J."/>
            <person name="Reimann J."/>
            <person name="Jetten M.S.M."/>
            <person name="Welte C.U."/>
        </authorList>
    </citation>
    <scope>NUCLEOTIDE SEQUENCE [LARGE SCALE GENOMIC DNA]</scope>
    <source>
        <strain evidence="2">SB12</strain>
    </source>
</reference>
<feature type="transmembrane region" description="Helical" evidence="1">
    <location>
        <begin position="135"/>
        <end position="155"/>
    </location>
</feature>
<comment type="caution">
    <text evidence="2">The sequence shown here is derived from an EMBL/GenBank/DDBJ whole genome shotgun (WGS) entry which is preliminary data.</text>
</comment>
<keyword evidence="1" id="KW-1133">Transmembrane helix</keyword>
<proteinExistence type="predicted"/>
<dbReference type="PANTHER" id="PTHR40115:SF1">
    <property type="entry name" value="INNER MEMBRANE PROTEIN WITH PEPSY TM HELIX"/>
    <property type="match status" value="1"/>
</dbReference>
<gene>
    <name evidence="2" type="ORF">F9K24_09995</name>
</gene>
<dbReference type="Pfam" id="PF16357">
    <property type="entry name" value="PepSY_TM_like_2"/>
    <property type="match status" value="1"/>
</dbReference>
<feature type="transmembrane region" description="Helical" evidence="1">
    <location>
        <begin position="15"/>
        <end position="33"/>
    </location>
</feature>
<dbReference type="AlphaFoldDB" id="A0A833H2A9"/>
<accession>A0A833H2A9</accession>
<keyword evidence="1" id="KW-0472">Membrane</keyword>
<organism evidence="2 3">
    <name type="scientific">Leptonema illini</name>
    <dbReference type="NCBI Taxonomy" id="183"/>
    <lineage>
        <taxon>Bacteria</taxon>
        <taxon>Pseudomonadati</taxon>
        <taxon>Spirochaetota</taxon>
        <taxon>Spirochaetia</taxon>
        <taxon>Leptospirales</taxon>
        <taxon>Leptospiraceae</taxon>
        <taxon>Leptonema</taxon>
    </lineage>
</organism>
<name>A0A833H2A9_9LEPT</name>
<sequence length="186" mass="21035">MKGWRSYNLAIHRDLGYFFSSLTIVYCLSGLALNHINEWNPDFIVHKEEIRVEPRPADAFRLTQDEVLALDERIGEARHRAFDYPTGDQVKIYYENGSLHLNLASGVGLYEKLRRRPIFYESNVLHRNSVPGWKWAADIFAIALIIINVTGLLVLRGRYGLTGRGKWLIAAGAVGPAGALIYHALT</sequence>
<evidence type="ECO:0000256" key="1">
    <source>
        <dbReference type="SAM" id="Phobius"/>
    </source>
</evidence>
<evidence type="ECO:0000313" key="2">
    <source>
        <dbReference type="EMBL" id="KAB2932701.1"/>
    </source>
</evidence>
<evidence type="ECO:0000313" key="3">
    <source>
        <dbReference type="Proteomes" id="UP000460298"/>
    </source>
</evidence>